<dbReference type="SUPFAM" id="SSF75011">
    <property type="entry name" value="3-carboxy-cis,cis-mucoante lactonizing enzyme"/>
    <property type="match status" value="1"/>
</dbReference>
<dbReference type="Proteomes" id="UP000315363">
    <property type="component" value="Unassembled WGS sequence"/>
</dbReference>
<dbReference type="RefSeq" id="WP_227020838.1">
    <property type="nucleotide sequence ID" value="NZ_VHIF01000001.1"/>
</dbReference>
<organism evidence="4 5">
    <name type="scientific">Arenibacter algicola</name>
    <dbReference type="NCBI Taxonomy" id="616991"/>
    <lineage>
        <taxon>Bacteria</taxon>
        <taxon>Pseudomonadati</taxon>
        <taxon>Bacteroidota</taxon>
        <taxon>Flavobacteriia</taxon>
        <taxon>Flavobacteriales</taxon>
        <taxon>Flavobacteriaceae</taxon>
        <taxon>Arenibacter</taxon>
    </lineage>
</organism>
<dbReference type="Gene3D" id="2.130.10.10">
    <property type="entry name" value="YVTN repeat-like/Quinoprotein amine dehydrogenase"/>
    <property type="match status" value="1"/>
</dbReference>
<evidence type="ECO:0000256" key="1">
    <source>
        <dbReference type="ARBA" id="ARBA00011738"/>
    </source>
</evidence>
<dbReference type="Pfam" id="PF07876">
    <property type="entry name" value="Dabb"/>
    <property type="match status" value="1"/>
</dbReference>
<gene>
    <name evidence="4" type="ORF">GQ41_1507</name>
</gene>
<protein>
    <submittedName>
        <fullName evidence="4">Stress responsive alpha/beta barrel protein</fullName>
    </submittedName>
</protein>
<feature type="signal peptide" evidence="2">
    <location>
        <begin position="1"/>
        <end position="21"/>
    </location>
</feature>
<feature type="chain" id="PRO_5046996886" evidence="2">
    <location>
        <begin position="22"/>
        <end position="508"/>
    </location>
</feature>
<keyword evidence="5" id="KW-1185">Reference proteome</keyword>
<sequence length="508" mass="56865">MNIIKISIVFIALLLSQISWSQSSDDVMPYLQDFKSVSANNTVTITSYEKDGSHYVYAGGFGGIDIFSLDKEGKLTPIGTQELYKQEGPARGMVAGSIKGTDFLFVANKYGNAIETFKILDNGTLEQVSLTMDTDGTHLGIAITLQIVHMQKASYLFIGGLEETPGLSSFKIQPDGKLTHIQSMADDDKIYTDGIIGMYTHKIKGKTFLYTGGFQDNGVSSFRVYENGSFKNINNIGDNTTDRYLTGAYPVTGVNLGENYYVIVGHRHHKYYERNGFIKNTDFVYHGDGVSVFKINRKGALVPHFVLKDDENTKLQGQTRIEIVSATDKEAVLAVGTRDDASIQLIKLDENGRLKPLNYLETGFSIYYGLRSHQIEDVNLLIAGSNRFDLKKVATYKVLPKIDRGEKVLRHIVNLKYKEEASKAQIDEAVTVFENLKNDIPEIEKIEWGVNDSKEGASKGLTHTFTLTFKDDHAREIYLFHEAHIALVNKIGPIIADVLVMDYWTEEW</sequence>
<comment type="subunit">
    <text evidence="1">Homodimer.</text>
</comment>
<evidence type="ECO:0000259" key="3">
    <source>
        <dbReference type="PROSITE" id="PS51502"/>
    </source>
</evidence>
<dbReference type="PROSITE" id="PS51502">
    <property type="entry name" value="S_R_A_B_BARREL"/>
    <property type="match status" value="1"/>
</dbReference>
<keyword evidence="2" id="KW-0732">Signal</keyword>
<dbReference type="PANTHER" id="PTHR33178:SF10">
    <property type="entry name" value="STRESS-RESPONSE A_B BARREL DOMAIN-CONTAINING PROTEIN"/>
    <property type="match status" value="1"/>
</dbReference>
<dbReference type="SUPFAM" id="SSF54909">
    <property type="entry name" value="Dimeric alpha+beta barrel"/>
    <property type="match status" value="1"/>
</dbReference>
<dbReference type="InterPro" id="IPR011008">
    <property type="entry name" value="Dimeric_a/b-barrel"/>
</dbReference>
<dbReference type="PANTHER" id="PTHR33178">
    <property type="match status" value="1"/>
</dbReference>
<dbReference type="InterPro" id="IPR044662">
    <property type="entry name" value="HS1/DABB1-like"/>
</dbReference>
<dbReference type="Gene3D" id="3.30.70.100">
    <property type="match status" value="1"/>
</dbReference>
<evidence type="ECO:0000256" key="2">
    <source>
        <dbReference type="SAM" id="SignalP"/>
    </source>
</evidence>
<name>A0ABY3A879_9FLAO</name>
<evidence type="ECO:0000313" key="4">
    <source>
        <dbReference type="EMBL" id="TQO36919.1"/>
    </source>
</evidence>
<dbReference type="SMART" id="SM00886">
    <property type="entry name" value="Dabb"/>
    <property type="match status" value="1"/>
</dbReference>
<dbReference type="InterPro" id="IPR013097">
    <property type="entry name" value="Dabb"/>
</dbReference>
<dbReference type="EMBL" id="VHIF01000001">
    <property type="protein sequence ID" value="TQO36919.1"/>
    <property type="molecule type" value="Genomic_DNA"/>
</dbReference>
<feature type="domain" description="Stress-response A/B barrel" evidence="3">
    <location>
        <begin position="409"/>
        <end position="503"/>
    </location>
</feature>
<comment type="caution">
    <text evidence="4">The sequence shown here is derived from an EMBL/GenBank/DDBJ whole genome shotgun (WGS) entry which is preliminary data.</text>
</comment>
<reference evidence="4 5" key="1">
    <citation type="submission" date="2019-06" db="EMBL/GenBank/DDBJ databases">
        <title>A large-scale integrated study on North Sea by COGITO (Coastal Microbe Genomic &amp; Taxonomic Observatory).</title>
        <authorList>
            <person name="Teeling H."/>
        </authorList>
    </citation>
    <scope>NUCLEOTIDE SEQUENCE [LARGE SCALE GENOMIC DNA]</scope>
    <source>
        <strain evidence="4 5">MAR_2009_79</strain>
    </source>
</reference>
<evidence type="ECO:0000313" key="5">
    <source>
        <dbReference type="Proteomes" id="UP000315363"/>
    </source>
</evidence>
<dbReference type="InterPro" id="IPR015943">
    <property type="entry name" value="WD40/YVTN_repeat-like_dom_sf"/>
</dbReference>
<proteinExistence type="predicted"/>
<accession>A0ABY3A879</accession>